<evidence type="ECO:0000256" key="2">
    <source>
        <dbReference type="RuleBase" id="RU367113"/>
    </source>
</evidence>
<dbReference type="GO" id="GO:0004518">
    <property type="term" value="F:nuclease activity"/>
    <property type="evidence" value="ECO:0007669"/>
    <property type="project" value="UniProtKB-KW"/>
</dbReference>
<keyword evidence="2" id="KW-0547">Nucleotide-binding</keyword>
<evidence type="ECO:0000256" key="3">
    <source>
        <dbReference type="SAM" id="MobiDB-lite"/>
    </source>
</evidence>
<evidence type="ECO:0000259" key="4">
    <source>
        <dbReference type="Pfam" id="PF08652"/>
    </source>
</evidence>
<dbReference type="EC" id="3.6.1.-" evidence="2"/>
<keyword evidence="2" id="KW-0378">Hydrolase</keyword>
<dbReference type="InterPro" id="IPR039039">
    <property type="entry name" value="RAI1-like_fam"/>
</dbReference>
<reference evidence="5 6" key="1">
    <citation type="journal article" date="2013" name="BMC Genomics">
        <title>The miniature genome of a carnivorous plant Genlisea aurea contains a low number of genes and short non-coding sequences.</title>
        <authorList>
            <person name="Leushkin E.V."/>
            <person name="Sutormin R.A."/>
            <person name="Nabieva E.R."/>
            <person name="Penin A.A."/>
            <person name="Kondrashov A.S."/>
            <person name="Logacheva M.D."/>
        </authorList>
    </citation>
    <scope>NUCLEOTIDE SEQUENCE [LARGE SCALE GENOMIC DNA]</scope>
</reference>
<name>S8DJ57_9LAMI</name>
<evidence type="ECO:0000313" key="5">
    <source>
        <dbReference type="EMBL" id="EPS62858.1"/>
    </source>
</evidence>
<keyword evidence="2" id="KW-0540">Nuclease</keyword>
<dbReference type="PANTHER" id="PTHR12395:SF9">
    <property type="entry name" value="DECAPPING AND EXORIBONUCLEASE PROTEIN"/>
    <property type="match status" value="1"/>
</dbReference>
<sequence length="472" mass="53709">MDIGGRAMDLFGELDEDNIDYRDDGDGGEPRRRSSSSALSSSPSSSTASSSSSSETSSASASSSHRGGSSSSGAEEENNGDNNVEVRSLSYSDYNYNLVDDEKDLFGSDNEGYVKIPANSIYPIPVLPPLPNMSNNARGGFRRGRWQNDRGRGLLPRPGSYPQRQGYGYGSKFFNGPRDERFVSEMKITKSEETLARKVIAFQEPCELACYSRVEGGDVYFDDRSLRLFKRLITEDIGADLNEGFDTFVEKKDLGSQGFGDLLAAIRDKNIPLENMHFVTFRNNLNKILATAYNRHEPWEMGVHKRNGVVYLDVHKLPERPETDLDRRRSYWGYCFETLATEDPRRTDGEGIHHVDANVEYCSVLKTKLGAHRILMGAEMDCCDSTDEGRRFYVELKTTRELDYHTEERYEREKLLKFWIQSFLAGVPYIVIGFSRDDRGKLVRTERLRTKDITHRVKMKNYWQVCVCRVFS</sequence>
<dbReference type="PANTHER" id="PTHR12395">
    <property type="entry name" value="DOM-3 RELATED"/>
    <property type="match status" value="1"/>
</dbReference>
<dbReference type="EMBL" id="AUSU01005847">
    <property type="protein sequence ID" value="EPS62858.1"/>
    <property type="molecule type" value="Genomic_DNA"/>
</dbReference>
<comment type="cofactor">
    <cofactor evidence="2">
        <name>a divalent metal cation</name>
        <dbReference type="ChEBI" id="CHEBI:60240"/>
    </cofactor>
</comment>
<dbReference type="GO" id="GO:0005634">
    <property type="term" value="C:nucleus"/>
    <property type="evidence" value="ECO:0007669"/>
    <property type="project" value="UniProtKB-SubCell"/>
</dbReference>
<keyword evidence="2" id="KW-0479">Metal-binding</keyword>
<dbReference type="GO" id="GO:0034353">
    <property type="term" value="F:mRNA 5'-diphosphatase activity"/>
    <property type="evidence" value="ECO:0007669"/>
    <property type="project" value="TreeGrafter"/>
</dbReference>
<evidence type="ECO:0000313" key="6">
    <source>
        <dbReference type="Proteomes" id="UP000015453"/>
    </source>
</evidence>
<feature type="non-terminal residue" evidence="5">
    <location>
        <position position="472"/>
    </location>
</feature>
<keyword evidence="2" id="KW-0694">RNA-binding</keyword>
<dbReference type="GO" id="GO:0003723">
    <property type="term" value="F:RNA binding"/>
    <property type="evidence" value="ECO:0007669"/>
    <property type="project" value="UniProtKB-KW"/>
</dbReference>
<dbReference type="InterPro" id="IPR013961">
    <property type="entry name" value="RAI1"/>
</dbReference>
<dbReference type="GO" id="GO:0000956">
    <property type="term" value="P:nuclear-transcribed mRNA catabolic process"/>
    <property type="evidence" value="ECO:0007669"/>
    <property type="project" value="TreeGrafter"/>
</dbReference>
<comment type="subcellular location">
    <subcellularLocation>
        <location evidence="2">Nucleus</location>
    </subcellularLocation>
</comment>
<accession>S8DJ57</accession>
<feature type="compositionally biased region" description="Low complexity" evidence="3">
    <location>
        <begin position="35"/>
        <end position="73"/>
    </location>
</feature>
<keyword evidence="6" id="KW-1185">Reference proteome</keyword>
<dbReference type="OrthoDB" id="5853397at2759"/>
<evidence type="ECO:0000256" key="1">
    <source>
        <dbReference type="ARBA" id="ARBA00006562"/>
    </source>
</evidence>
<comment type="similarity">
    <text evidence="1 2">Belongs to the DXO/Dom3Z family.</text>
</comment>
<feature type="domain" description="RAI1-like" evidence="4">
    <location>
        <begin position="203"/>
        <end position="468"/>
    </location>
</feature>
<organism evidence="5 6">
    <name type="scientific">Genlisea aurea</name>
    <dbReference type="NCBI Taxonomy" id="192259"/>
    <lineage>
        <taxon>Eukaryota</taxon>
        <taxon>Viridiplantae</taxon>
        <taxon>Streptophyta</taxon>
        <taxon>Embryophyta</taxon>
        <taxon>Tracheophyta</taxon>
        <taxon>Spermatophyta</taxon>
        <taxon>Magnoliopsida</taxon>
        <taxon>eudicotyledons</taxon>
        <taxon>Gunneridae</taxon>
        <taxon>Pentapetalae</taxon>
        <taxon>asterids</taxon>
        <taxon>lamiids</taxon>
        <taxon>Lamiales</taxon>
        <taxon>Lentibulariaceae</taxon>
        <taxon>Genlisea</taxon>
    </lineage>
</organism>
<dbReference type="Proteomes" id="UP000015453">
    <property type="component" value="Unassembled WGS sequence"/>
</dbReference>
<comment type="caution">
    <text evidence="5">The sequence shown here is derived from an EMBL/GenBank/DDBJ whole genome shotgun (WGS) entry which is preliminary data.</text>
</comment>
<dbReference type="AlphaFoldDB" id="S8DJ57"/>
<feature type="compositionally biased region" description="Basic and acidic residues" evidence="3">
    <location>
        <begin position="19"/>
        <end position="32"/>
    </location>
</feature>
<feature type="region of interest" description="Disordered" evidence="3">
    <location>
        <begin position="1"/>
        <end position="82"/>
    </location>
</feature>
<protein>
    <recommendedName>
        <fullName evidence="2">Decapping nuclease</fullName>
        <ecNumber evidence="2">3.6.1.-</ecNumber>
    </recommendedName>
</protein>
<gene>
    <name evidence="5" type="ORF">M569_11930</name>
</gene>
<dbReference type="GO" id="GO:0110155">
    <property type="term" value="P:NAD-cap decapping"/>
    <property type="evidence" value="ECO:0007669"/>
    <property type="project" value="TreeGrafter"/>
</dbReference>
<proteinExistence type="inferred from homology"/>
<dbReference type="GO" id="GO:0000166">
    <property type="term" value="F:nucleotide binding"/>
    <property type="evidence" value="ECO:0007669"/>
    <property type="project" value="UniProtKB-KW"/>
</dbReference>
<comment type="function">
    <text evidence="2">Decapping enzyme for NAD-capped RNAs: specifically hydrolyzes the nicotinamide adenine dinucleotide (NAD) cap from a subset of RNAs by removing the entire NAD moiety from the 5'-end of an NAD-capped RNA.</text>
</comment>
<dbReference type="GO" id="GO:0046872">
    <property type="term" value="F:metal ion binding"/>
    <property type="evidence" value="ECO:0007669"/>
    <property type="project" value="UniProtKB-KW"/>
</dbReference>
<keyword evidence="2" id="KW-0539">Nucleus</keyword>
<dbReference type="Pfam" id="PF08652">
    <property type="entry name" value="RAI1"/>
    <property type="match status" value="1"/>
</dbReference>
<dbReference type="GO" id="GO:0005829">
    <property type="term" value="C:cytosol"/>
    <property type="evidence" value="ECO:0007669"/>
    <property type="project" value="TreeGrafter"/>
</dbReference>